<name>A0A152A851_TIELA</name>
<dbReference type="OMA" id="TDTDKME"/>
<dbReference type="Gene3D" id="3.50.7.10">
    <property type="entry name" value="GroEL"/>
    <property type="match status" value="1"/>
</dbReference>
<reference evidence="6 7" key="1">
    <citation type="submission" date="2015-12" db="EMBL/GenBank/DDBJ databases">
        <title>Dictyostelia acquired genes for synthesis and detection of signals that induce cell-type specialization by lateral gene transfer from prokaryotes.</title>
        <authorList>
            <person name="Gloeckner G."/>
            <person name="Schaap P."/>
        </authorList>
    </citation>
    <scope>NUCLEOTIDE SEQUENCE [LARGE SCALE GENOMIC DNA]</scope>
    <source>
        <strain evidence="6 7">TK</strain>
    </source>
</reference>
<dbReference type="SUPFAM" id="SSF54849">
    <property type="entry name" value="GroEL-intermediate domain like"/>
    <property type="match status" value="1"/>
</dbReference>
<keyword evidence="7" id="KW-1185">Reference proteome</keyword>
<dbReference type="GO" id="GO:0042026">
    <property type="term" value="P:protein refolding"/>
    <property type="evidence" value="ECO:0007669"/>
    <property type="project" value="InterPro"/>
</dbReference>
<dbReference type="NCBIfam" id="NF009489">
    <property type="entry name" value="PRK12851.1"/>
    <property type="match status" value="1"/>
</dbReference>
<dbReference type="CDD" id="cd03344">
    <property type="entry name" value="GroEL"/>
    <property type="match status" value="1"/>
</dbReference>
<dbReference type="HAMAP" id="MF_00600">
    <property type="entry name" value="CH60"/>
    <property type="match status" value="1"/>
</dbReference>
<keyword evidence="2" id="KW-0547">Nucleotide-binding</keyword>
<proteinExistence type="inferred from homology"/>
<dbReference type="FunFam" id="3.50.7.10:FF:000001">
    <property type="entry name" value="60 kDa chaperonin"/>
    <property type="match status" value="1"/>
</dbReference>
<accession>A0A152A851</accession>
<comment type="similarity">
    <text evidence="1 5">Belongs to the chaperonin (HSP60) family.</text>
</comment>
<dbReference type="NCBIfam" id="NF000592">
    <property type="entry name" value="PRK00013.1"/>
    <property type="match status" value="1"/>
</dbReference>
<dbReference type="FunCoup" id="A0A152A851">
    <property type="interactions" value="612"/>
</dbReference>
<dbReference type="NCBIfam" id="NF009488">
    <property type="entry name" value="PRK12850.1"/>
    <property type="match status" value="1"/>
</dbReference>
<dbReference type="InterPro" id="IPR027409">
    <property type="entry name" value="GroEL-like_apical_dom_sf"/>
</dbReference>
<dbReference type="STRING" id="361077.A0A152A851"/>
<dbReference type="Gene3D" id="3.30.260.10">
    <property type="entry name" value="TCP-1-like chaperonin intermediate domain"/>
    <property type="match status" value="1"/>
</dbReference>
<dbReference type="Pfam" id="PF00118">
    <property type="entry name" value="Cpn60_TCP1"/>
    <property type="match status" value="1"/>
</dbReference>
<dbReference type="PROSITE" id="PS00296">
    <property type="entry name" value="CHAPERONINS_CPN60"/>
    <property type="match status" value="1"/>
</dbReference>
<dbReference type="InterPro" id="IPR027410">
    <property type="entry name" value="TCP-1-like_intermed_sf"/>
</dbReference>
<evidence type="ECO:0000313" key="7">
    <source>
        <dbReference type="Proteomes" id="UP000076078"/>
    </source>
</evidence>
<evidence type="ECO:0000256" key="3">
    <source>
        <dbReference type="ARBA" id="ARBA00022840"/>
    </source>
</evidence>
<dbReference type="InParanoid" id="A0A152A851"/>
<dbReference type="EMBL" id="LODT01000004">
    <property type="protein sequence ID" value="KYR02409.1"/>
    <property type="molecule type" value="Genomic_DNA"/>
</dbReference>
<dbReference type="Gene3D" id="1.10.560.10">
    <property type="entry name" value="GroEL-like equatorial domain"/>
    <property type="match status" value="1"/>
</dbReference>
<organism evidence="6 7">
    <name type="scientific">Tieghemostelium lacteum</name>
    <name type="common">Slime mold</name>
    <name type="synonym">Dictyostelium lacteum</name>
    <dbReference type="NCBI Taxonomy" id="361077"/>
    <lineage>
        <taxon>Eukaryota</taxon>
        <taxon>Amoebozoa</taxon>
        <taxon>Evosea</taxon>
        <taxon>Eumycetozoa</taxon>
        <taxon>Dictyostelia</taxon>
        <taxon>Dictyosteliales</taxon>
        <taxon>Raperosteliaceae</taxon>
        <taxon>Tieghemostelium</taxon>
    </lineage>
</organism>
<dbReference type="NCBIfam" id="TIGR02348">
    <property type="entry name" value="GroEL"/>
    <property type="match status" value="1"/>
</dbReference>
<evidence type="ECO:0000256" key="2">
    <source>
        <dbReference type="ARBA" id="ARBA00022741"/>
    </source>
</evidence>
<dbReference type="SUPFAM" id="SSF48592">
    <property type="entry name" value="GroEL equatorial domain-like"/>
    <property type="match status" value="1"/>
</dbReference>
<comment type="caution">
    <text evidence="6">The sequence shown here is derived from an EMBL/GenBank/DDBJ whole genome shotgun (WGS) entry which is preliminary data.</text>
</comment>
<dbReference type="InterPro" id="IPR002423">
    <property type="entry name" value="Cpn60/GroEL/TCP-1"/>
</dbReference>
<keyword evidence="4" id="KW-0143">Chaperone</keyword>
<sequence>MFRQILGKNQQRLGKELVYRYYSTGKSIKFGAECRALMLQGVEQLAAAVEVTLGPKGRNVILDQPFGAPKITKDGVTVAKHVEFKDRHINLGAQLVKGVASNTNDIAGDGTTTATVLTKAIFSEGCKAVAAGMNPMDLWRGINFAVDIVIQELKKLSRPITTTEEISQVATISANGDKVIGNLIASAMEKVGKEGVITVQDGKTLKDELEIIEGMKFNQGFISRYFITDAKDQKCEFDDPLILISDGKISNVHSLVPILEAIHGQRRKLLIIAESIEGDALTALIFNKLRGLQVCAVKAPGFGDMRKVQLQDIAIITGTTVISEELGTKLENIDLSMLGTAKKVSITQDDTIILDGAGDKQAIQERVELIREAVSRSTSEYEKTNLQERLAKIAGGVGVIRVGGASEVEVGEKKDRIVDALNATRAAVEEGIVPGGGTALLYSTLALKKLKMDTFDQTIGVKIVRDALTKPCKTIANNAGVEGSVVIGKLLQKRDFEYGFNAAKGTYENMIQAGIIDPTKVVRTALVDAASVASLMTTTEAMVVELPKTETPMPMQPPMEY</sequence>
<gene>
    <name evidence="6" type="ORF">DLAC_01248</name>
</gene>
<dbReference type="SUPFAM" id="SSF52029">
    <property type="entry name" value="GroEL apical domain-like"/>
    <property type="match status" value="1"/>
</dbReference>
<keyword evidence="3" id="KW-0067">ATP-binding</keyword>
<dbReference type="NCBIfam" id="NF009487">
    <property type="entry name" value="PRK12849.1"/>
    <property type="match status" value="1"/>
</dbReference>
<dbReference type="GO" id="GO:0140662">
    <property type="term" value="F:ATP-dependent protein folding chaperone"/>
    <property type="evidence" value="ECO:0007669"/>
    <property type="project" value="InterPro"/>
</dbReference>
<dbReference type="PANTHER" id="PTHR45633">
    <property type="entry name" value="60 KDA HEAT SHOCK PROTEIN, MITOCHONDRIAL"/>
    <property type="match status" value="1"/>
</dbReference>
<dbReference type="Proteomes" id="UP000076078">
    <property type="component" value="Unassembled WGS sequence"/>
</dbReference>
<evidence type="ECO:0000256" key="1">
    <source>
        <dbReference type="ARBA" id="ARBA00006607"/>
    </source>
</evidence>
<dbReference type="AlphaFoldDB" id="A0A152A851"/>
<dbReference type="InterPro" id="IPR018370">
    <property type="entry name" value="Chaperonin_Cpn60_CS"/>
</dbReference>
<dbReference type="InterPro" id="IPR027413">
    <property type="entry name" value="GROEL-like_equatorial_sf"/>
</dbReference>
<evidence type="ECO:0000256" key="4">
    <source>
        <dbReference type="ARBA" id="ARBA00023186"/>
    </source>
</evidence>
<evidence type="ECO:0000313" key="6">
    <source>
        <dbReference type="EMBL" id="KYR02409.1"/>
    </source>
</evidence>
<dbReference type="OrthoDB" id="1733909at2759"/>
<dbReference type="GO" id="GO:0005524">
    <property type="term" value="F:ATP binding"/>
    <property type="evidence" value="ECO:0007669"/>
    <property type="project" value="UniProtKB-KW"/>
</dbReference>
<evidence type="ECO:0000256" key="5">
    <source>
        <dbReference type="RuleBase" id="RU000418"/>
    </source>
</evidence>
<dbReference type="PRINTS" id="PR00298">
    <property type="entry name" value="CHAPERONIN60"/>
</dbReference>
<protein>
    <submittedName>
        <fullName evidence="6">Chaperonin 60</fullName>
    </submittedName>
</protein>
<dbReference type="InterPro" id="IPR001844">
    <property type="entry name" value="Cpn60/GroEL"/>
</dbReference>